<organism evidence="2">
    <name type="scientific">uncultured Solirubrobacteraceae bacterium</name>
    <dbReference type="NCBI Taxonomy" id="1162706"/>
    <lineage>
        <taxon>Bacteria</taxon>
        <taxon>Bacillati</taxon>
        <taxon>Actinomycetota</taxon>
        <taxon>Thermoleophilia</taxon>
        <taxon>Solirubrobacterales</taxon>
        <taxon>Solirubrobacteraceae</taxon>
        <taxon>environmental samples</taxon>
    </lineage>
</organism>
<evidence type="ECO:0000256" key="1">
    <source>
        <dbReference type="SAM" id="MobiDB-lite"/>
    </source>
</evidence>
<protein>
    <submittedName>
        <fullName evidence="2">Uncharacterized protein</fullName>
    </submittedName>
</protein>
<feature type="region of interest" description="Disordered" evidence="1">
    <location>
        <begin position="1"/>
        <end position="54"/>
    </location>
</feature>
<dbReference type="EMBL" id="CADCVT010000098">
    <property type="protein sequence ID" value="CAA9485047.1"/>
    <property type="molecule type" value="Genomic_DNA"/>
</dbReference>
<accession>A0A6J4RZB6</accession>
<dbReference type="AlphaFoldDB" id="A0A6J4RZB6"/>
<feature type="non-terminal residue" evidence="2">
    <location>
        <position position="54"/>
    </location>
</feature>
<proteinExistence type="predicted"/>
<feature type="non-terminal residue" evidence="2">
    <location>
        <position position="1"/>
    </location>
</feature>
<evidence type="ECO:0000313" key="2">
    <source>
        <dbReference type="EMBL" id="CAA9485047.1"/>
    </source>
</evidence>
<name>A0A6J4RZB6_9ACTN</name>
<gene>
    <name evidence="2" type="ORF">AVDCRST_MAG85-897</name>
</gene>
<feature type="compositionally biased region" description="Low complexity" evidence="1">
    <location>
        <begin position="16"/>
        <end position="39"/>
    </location>
</feature>
<reference evidence="2" key="1">
    <citation type="submission" date="2020-02" db="EMBL/GenBank/DDBJ databases">
        <authorList>
            <person name="Meier V. D."/>
        </authorList>
    </citation>
    <scope>NUCLEOTIDE SEQUENCE</scope>
    <source>
        <strain evidence="2">AVDCRST_MAG85</strain>
    </source>
</reference>
<sequence>GDRVLPWRSVRSRWRTPTAGPTTATGQDSRSSSRSALLAVSPQDAAGRRWRSAV</sequence>